<dbReference type="PANTHER" id="PTHR43335">
    <property type="entry name" value="ABC TRANSPORTER, ATP-BINDING PROTEIN"/>
    <property type="match status" value="1"/>
</dbReference>
<feature type="domain" description="ABC transporter" evidence="5">
    <location>
        <begin position="17"/>
        <end position="246"/>
    </location>
</feature>
<reference evidence="6" key="1">
    <citation type="submission" date="2013-08" db="EMBL/GenBank/DDBJ databases">
        <authorList>
            <person name="Mendez C."/>
            <person name="Richter M."/>
            <person name="Ferrer M."/>
            <person name="Sanchez J."/>
        </authorList>
    </citation>
    <scope>NUCLEOTIDE SEQUENCE</scope>
</reference>
<dbReference type="GO" id="GO:0016887">
    <property type="term" value="F:ATP hydrolysis activity"/>
    <property type="evidence" value="ECO:0007669"/>
    <property type="project" value="InterPro"/>
</dbReference>
<dbReference type="CDD" id="cd03230">
    <property type="entry name" value="ABC_DR_subfamily_A"/>
    <property type="match status" value="1"/>
</dbReference>
<keyword evidence="3" id="KW-0547">Nucleotide-binding</keyword>
<evidence type="ECO:0000256" key="2">
    <source>
        <dbReference type="ARBA" id="ARBA00022448"/>
    </source>
</evidence>
<sequence length="327" mass="35295">MRERPVRGAQGAIGNMIEAESLQRSFGARRAVRGLSLSVRPGQILGLLGPNGAGKTTTLRMLAGVLAPDAGVARIGGHDVQRQALAARRVLGYLPEGAPLYAEMSVHALLMFVARVRGLRRAHLAQRYESVVQALELENLLAQTIGTLSKGQRRRVGLAQAILHDPPALILDEPTDGLDPNQQASVRELLRGLARERAIIVSTHLLEDVPQLCNRLALLVQGRLLADTTPAEFVARSRYRGAVSFTAPAAGPVRAALGLLPEVDTVEIDALSGRVTVLPKPGRELLPRVQTLLASYQVRPRELVLEAGRMDDVFRNMTETDAAEAMP</sequence>
<gene>
    <name evidence="6" type="ORF">B1B_19486</name>
</gene>
<dbReference type="InterPro" id="IPR003593">
    <property type="entry name" value="AAA+_ATPase"/>
</dbReference>
<keyword evidence="2" id="KW-0813">Transport</keyword>
<reference evidence="6" key="2">
    <citation type="journal article" date="2014" name="ISME J.">
        <title>Microbial stratification in low pH oxic and suboxic macroscopic growths along an acid mine drainage.</title>
        <authorList>
            <person name="Mendez-Garcia C."/>
            <person name="Mesa V."/>
            <person name="Sprenger R.R."/>
            <person name="Richter M."/>
            <person name="Diez M.S."/>
            <person name="Solano J."/>
            <person name="Bargiela R."/>
            <person name="Golyshina O.V."/>
            <person name="Manteca A."/>
            <person name="Ramos J.L."/>
            <person name="Gallego J.R."/>
            <person name="Llorente I."/>
            <person name="Martins Dos Santos V.A."/>
            <person name="Jensen O.N."/>
            <person name="Pelaez A.I."/>
            <person name="Sanchez J."/>
            <person name="Ferrer M."/>
        </authorList>
    </citation>
    <scope>NUCLEOTIDE SEQUENCE</scope>
</reference>
<dbReference type="AlphaFoldDB" id="T0XV80"/>
<accession>T0XV80</accession>
<organism evidence="6">
    <name type="scientific">mine drainage metagenome</name>
    <dbReference type="NCBI Taxonomy" id="410659"/>
    <lineage>
        <taxon>unclassified sequences</taxon>
        <taxon>metagenomes</taxon>
        <taxon>ecological metagenomes</taxon>
    </lineage>
</organism>
<dbReference type="EMBL" id="AUZY01013086">
    <property type="protein sequence ID" value="EQD26706.1"/>
    <property type="molecule type" value="Genomic_DNA"/>
</dbReference>
<keyword evidence="4" id="KW-0067">ATP-binding</keyword>
<dbReference type="SUPFAM" id="SSF52540">
    <property type="entry name" value="P-loop containing nucleoside triphosphate hydrolases"/>
    <property type="match status" value="1"/>
</dbReference>
<dbReference type="Pfam" id="PF00005">
    <property type="entry name" value="ABC_tran"/>
    <property type="match status" value="1"/>
</dbReference>
<dbReference type="GO" id="GO:0005524">
    <property type="term" value="F:ATP binding"/>
    <property type="evidence" value="ECO:0007669"/>
    <property type="project" value="UniProtKB-KW"/>
</dbReference>
<dbReference type="SMART" id="SM00382">
    <property type="entry name" value="AAA"/>
    <property type="match status" value="1"/>
</dbReference>
<proteinExistence type="inferred from homology"/>
<dbReference type="InterPro" id="IPR017871">
    <property type="entry name" value="ABC_transporter-like_CS"/>
</dbReference>
<dbReference type="PROSITE" id="PS50893">
    <property type="entry name" value="ABC_TRANSPORTER_2"/>
    <property type="match status" value="1"/>
</dbReference>
<evidence type="ECO:0000256" key="3">
    <source>
        <dbReference type="ARBA" id="ARBA00022741"/>
    </source>
</evidence>
<evidence type="ECO:0000256" key="4">
    <source>
        <dbReference type="ARBA" id="ARBA00022840"/>
    </source>
</evidence>
<dbReference type="InterPro" id="IPR027417">
    <property type="entry name" value="P-loop_NTPase"/>
</dbReference>
<dbReference type="Gene3D" id="3.40.50.300">
    <property type="entry name" value="P-loop containing nucleotide triphosphate hydrolases"/>
    <property type="match status" value="1"/>
</dbReference>
<name>T0XV80_9ZZZZ</name>
<dbReference type="InterPro" id="IPR003439">
    <property type="entry name" value="ABC_transporter-like_ATP-bd"/>
</dbReference>
<dbReference type="PROSITE" id="PS00211">
    <property type="entry name" value="ABC_TRANSPORTER_1"/>
    <property type="match status" value="1"/>
</dbReference>
<dbReference type="PANTHER" id="PTHR43335:SF11">
    <property type="entry name" value="ABC TRANSPORTER RELATED"/>
    <property type="match status" value="1"/>
</dbReference>
<comment type="caution">
    <text evidence="6">The sequence shown here is derived from an EMBL/GenBank/DDBJ whole genome shotgun (WGS) entry which is preliminary data.</text>
</comment>
<evidence type="ECO:0000259" key="5">
    <source>
        <dbReference type="PROSITE" id="PS50893"/>
    </source>
</evidence>
<evidence type="ECO:0000256" key="1">
    <source>
        <dbReference type="ARBA" id="ARBA00005417"/>
    </source>
</evidence>
<evidence type="ECO:0000313" key="6">
    <source>
        <dbReference type="EMBL" id="EQD26706.1"/>
    </source>
</evidence>
<protein>
    <submittedName>
        <fullName evidence="6">ABC-type multidrug transport system, ATPase component</fullName>
    </submittedName>
</protein>
<comment type="similarity">
    <text evidence="1">Belongs to the ABC transporter superfamily.</text>
</comment>